<dbReference type="EMBL" id="BAABBN010000004">
    <property type="protein sequence ID" value="GAA3918463.1"/>
    <property type="molecule type" value="Genomic_DNA"/>
</dbReference>
<organism evidence="2 3">
    <name type="scientific">Litoribacillus peritrichatus</name>
    <dbReference type="NCBI Taxonomy" id="718191"/>
    <lineage>
        <taxon>Bacteria</taxon>
        <taxon>Pseudomonadati</taxon>
        <taxon>Pseudomonadota</taxon>
        <taxon>Gammaproteobacteria</taxon>
        <taxon>Oceanospirillales</taxon>
        <taxon>Oceanospirillaceae</taxon>
        <taxon>Litoribacillus</taxon>
    </lineage>
</organism>
<keyword evidence="3" id="KW-1185">Reference proteome</keyword>
<reference evidence="3" key="1">
    <citation type="journal article" date="2019" name="Int. J. Syst. Evol. Microbiol.">
        <title>The Global Catalogue of Microorganisms (GCM) 10K type strain sequencing project: providing services to taxonomists for standard genome sequencing and annotation.</title>
        <authorList>
            <consortium name="The Broad Institute Genomics Platform"/>
            <consortium name="The Broad Institute Genome Sequencing Center for Infectious Disease"/>
            <person name="Wu L."/>
            <person name="Ma J."/>
        </authorList>
    </citation>
    <scope>NUCLEOTIDE SEQUENCE [LARGE SCALE GENOMIC DNA]</scope>
    <source>
        <strain evidence="3">JCM 17551</strain>
    </source>
</reference>
<dbReference type="InterPro" id="IPR007560">
    <property type="entry name" value="Restrct_endonuc_IV_Mrr"/>
</dbReference>
<name>A0ABP7MBK0_9GAMM</name>
<dbReference type="Proteomes" id="UP001501565">
    <property type="component" value="Unassembled WGS sequence"/>
</dbReference>
<dbReference type="Gene3D" id="3.40.1350.10">
    <property type="match status" value="1"/>
</dbReference>
<comment type="caution">
    <text evidence="2">The sequence shown here is derived from an EMBL/GenBank/DDBJ whole genome shotgun (WGS) entry which is preliminary data.</text>
</comment>
<gene>
    <name evidence="2" type="ORF">GCM10022277_12130</name>
</gene>
<evidence type="ECO:0000313" key="3">
    <source>
        <dbReference type="Proteomes" id="UP001501565"/>
    </source>
</evidence>
<evidence type="ECO:0000259" key="1">
    <source>
        <dbReference type="Pfam" id="PF04471"/>
    </source>
</evidence>
<protein>
    <recommendedName>
        <fullName evidence="1">Restriction endonuclease type IV Mrr domain-containing protein</fullName>
    </recommendedName>
</protein>
<dbReference type="SUPFAM" id="SSF52980">
    <property type="entry name" value="Restriction endonuclease-like"/>
    <property type="match status" value="1"/>
</dbReference>
<accession>A0ABP7MBK0</accession>
<proteinExistence type="predicted"/>
<dbReference type="InterPro" id="IPR011856">
    <property type="entry name" value="tRNA_endonuc-like_dom_sf"/>
</dbReference>
<dbReference type="Pfam" id="PF04471">
    <property type="entry name" value="Mrr_cat"/>
    <property type="match status" value="1"/>
</dbReference>
<sequence length="229" mass="25624">MATDWKDYQEEAASFFRSLGLEATTDKTIKGVRTEHDIDVLVTSHHAGFDVTWIVECKYWKKPVSKLHVLALREIVADSGVDRGILLSESGFQSGAIEAANLTNVQVTSLAELSLSASNDIISMRLREIYDRVGICKDRYWDISKADRKAHGLRPELGESGYSGATTIELCNEILTRAFRGIFPFTIDNLTNSFPSEFDSLKLVLNTLEPMISELEDKLEVCEQSIKDT</sequence>
<dbReference type="RefSeq" id="WP_344796510.1">
    <property type="nucleotide sequence ID" value="NZ_BAABBN010000004.1"/>
</dbReference>
<dbReference type="InterPro" id="IPR011335">
    <property type="entry name" value="Restrct_endonuc-II-like"/>
</dbReference>
<feature type="domain" description="Restriction endonuclease type IV Mrr" evidence="1">
    <location>
        <begin position="3"/>
        <end position="113"/>
    </location>
</feature>
<evidence type="ECO:0000313" key="2">
    <source>
        <dbReference type="EMBL" id="GAA3918463.1"/>
    </source>
</evidence>